<evidence type="ECO:0000256" key="2">
    <source>
        <dbReference type="ARBA" id="ARBA00007708"/>
    </source>
</evidence>
<accession>A0A833R0R6</accession>
<dbReference type="SUPFAM" id="SSF48464">
    <property type="entry name" value="ENTH/VHS domain"/>
    <property type="match status" value="1"/>
</dbReference>
<evidence type="ECO:0000256" key="5">
    <source>
        <dbReference type="ARBA" id="ARBA00023136"/>
    </source>
</evidence>
<keyword evidence="3" id="KW-0813">Transport</keyword>
<dbReference type="GO" id="GO:0016020">
    <property type="term" value="C:membrane"/>
    <property type="evidence" value="ECO:0007669"/>
    <property type="project" value="UniProtKB-SubCell"/>
</dbReference>
<dbReference type="PANTHER" id="PTHR45898">
    <property type="entry name" value="TOM1-LIKE PROTEIN"/>
    <property type="match status" value="1"/>
</dbReference>
<dbReference type="InterPro" id="IPR008942">
    <property type="entry name" value="ENTH_VHS"/>
</dbReference>
<feature type="region of interest" description="Disordered" evidence="6">
    <location>
        <begin position="269"/>
        <end position="324"/>
    </location>
</feature>
<dbReference type="GO" id="GO:0005737">
    <property type="term" value="C:cytoplasm"/>
    <property type="evidence" value="ECO:0007669"/>
    <property type="project" value="UniProtKB-ARBA"/>
</dbReference>
<comment type="caution">
    <text evidence="9">The sequence shown here is derived from an EMBL/GenBank/DDBJ whole genome shotgun (WGS) entry which is preliminary data.</text>
</comment>
<evidence type="ECO:0000256" key="3">
    <source>
        <dbReference type="ARBA" id="ARBA00022448"/>
    </source>
</evidence>
<dbReference type="SMART" id="SM00288">
    <property type="entry name" value="VHS"/>
    <property type="match status" value="1"/>
</dbReference>
<dbReference type="InterPro" id="IPR004152">
    <property type="entry name" value="GAT_dom"/>
</dbReference>
<comment type="similarity">
    <text evidence="2">Belongs to the TOM1 family.</text>
</comment>
<dbReference type="CDD" id="cd14231">
    <property type="entry name" value="GAT_GGA-like_plant"/>
    <property type="match status" value="1"/>
</dbReference>
<protein>
    <submittedName>
        <fullName evidence="9">Target of Myb protein 1-like isoform X1</fullName>
    </submittedName>
</protein>
<feature type="domain" description="VHS" evidence="7">
    <location>
        <begin position="9"/>
        <end position="138"/>
    </location>
</feature>
<evidence type="ECO:0000259" key="7">
    <source>
        <dbReference type="PROSITE" id="PS50179"/>
    </source>
</evidence>
<dbReference type="PROSITE" id="PS50179">
    <property type="entry name" value="VHS"/>
    <property type="match status" value="1"/>
</dbReference>
<reference evidence="9" key="1">
    <citation type="submission" date="2020-01" db="EMBL/GenBank/DDBJ databases">
        <title>Genome sequence of Kobresia littledalei, the first chromosome-level genome in the family Cyperaceae.</title>
        <authorList>
            <person name="Qu G."/>
        </authorList>
    </citation>
    <scope>NUCLEOTIDE SEQUENCE</scope>
    <source>
        <strain evidence="9">C.B.Clarke</strain>
        <tissue evidence="9">Leaf</tissue>
    </source>
</reference>
<name>A0A833R0R6_9POAL</name>
<feature type="compositionally biased region" description="Polar residues" evidence="6">
    <location>
        <begin position="451"/>
        <end position="471"/>
    </location>
</feature>
<keyword evidence="5" id="KW-0472">Membrane</keyword>
<comment type="subcellular location">
    <subcellularLocation>
        <location evidence="1">Membrane</location>
        <topology evidence="1">Peripheral membrane protein</topology>
    </subcellularLocation>
</comment>
<dbReference type="Proteomes" id="UP000623129">
    <property type="component" value="Unassembled WGS sequence"/>
</dbReference>
<keyword evidence="4" id="KW-0653">Protein transport</keyword>
<evidence type="ECO:0000313" key="9">
    <source>
        <dbReference type="EMBL" id="KAF3333129.1"/>
    </source>
</evidence>
<evidence type="ECO:0000256" key="1">
    <source>
        <dbReference type="ARBA" id="ARBA00004170"/>
    </source>
</evidence>
<dbReference type="GO" id="GO:0035091">
    <property type="term" value="F:phosphatidylinositol binding"/>
    <property type="evidence" value="ECO:0007669"/>
    <property type="project" value="InterPro"/>
</dbReference>
<evidence type="ECO:0000313" key="10">
    <source>
        <dbReference type="Proteomes" id="UP000623129"/>
    </source>
</evidence>
<dbReference type="Pfam" id="PF00790">
    <property type="entry name" value="VHS"/>
    <property type="match status" value="1"/>
</dbReference>
<feature type="region of interest" description="Disordered" evidence="6">
    <location>
        <begin position="163"/>
        <end position="182"/>
    </location>
</feature>
<dbReference type="InterPro" id="IPR044836">
    <property type="entry name" value="TOL_plant"/>
</dbReference>
<dbReference type="PANTHER" id="PTHR45898:SF4">
    <property type="entry name" value="TARGET OF MYB PROTEIN 1"/>
    <property type="match status" value="1"/>
</dbReference>
<dbReference type="Gene3D" id="1.25.40.90">
    <property type="match status" value="1"/>
</dbReference>
<gene>
    <name evidence="9" type="ORF">FCM35_KLT00820</name>
</gene>
<dbReference type="Gene3D" id="1.20.58.160">
    <property type="match status" value="1"/>
</dbReference>
<evidence type="ECO:0000259" key="8">
    <source>
        <dbReference type="PROSITE" id="PS50909"/>
    </source>
</evidence>
<organism evidence="9 10">
    <name type="scientific">Carex littledalei</name>
    <dbReference type="NCBI Taxonomy" id="544730"/>
    <lineage>
        <taxon>Eukaryota</taxon>
        <taxon>Viridiplantae</taxon>
        <taxon>Streptophyta</taxon>
        <taxon>Embryophyta</taxon>
        <taxon>Tracheophyta</taxon>
        <taxon>Spermatophyta</taxon>
        <taxon>Magnoliopsida</taxon>
        <taxon>Liliopsida</taxon>
        <taxon>Poales</taxon>
        <taxon>Cyperaceae</taxon>
        <taxon>Cyperoideae</taxon>
        <taxon>Cariceae</taxon>
        <taxon>Carex</taxon>
        <taxon>Carex subgen. Euthyceras</taxon>
    </lineage>
</organism>
<dbReference type="OrthoDB" id="2018246at2759"/>
<feature type="compositionally biased region" description="Basic and acidic residues" evidence="6">
    <location>
        <begin position="164"/>
        <end position="180"/>
    </location>
</feature>
<sequence length="634" mass="70186">MGKDLVDRATSDTLIGPDWTLNLEICDILNQDARKAKDAIKKLKKRISHRKPKVQILALSLLESMMKNCGEVVHAYVAEKDVLKEMGKVVKKKPDGRVKRKILSLIDTWQEAFGGPLGKFPQYYAAYQTLLHAGFLFPERAEGSEAILTPPQTQPLQNYPASVRAEHHDRESQASAKPDEPLMSVTEINNAIGIVDVLIEMLNALEPGKKGALSQEVIVDLVEQCRTNKARVVKLVDSTTDEYIISKALALNDNLQKVLAQHDAVAAGLTVRDKPSPPPIQDNDSAKQEKINSSGASTSKNEKPPPQVLALPAPPPKSIATAPAPVKAEPLVDLLSGDDFYKPESDQNSMAMVPYDPNITASDQNVLALADMFADLHSENHNSNQHNNNYRPTFQANRNPQRMPSRQPTFRANRNVPAQQMPQARPQHVEPTFHANGGDPNSMAMTIYDPMSQTNNTSNQWNGSINQNGSQPPAPWEAVSTNPFQDNQMSLQTTYPSQQLQPYPNQQPQPMQVAQPGYVTVVPQPVIIGQVSNLQPMGTPAYSPYSQIQMMPIANQQTMYAGQMPQMYVQNTYAYGYGTLYGTSMQENNSLYNQTPSMKVQQSSIQSQPKDNMFGDLVNMSKYKQSMNRKIGSL</sequence>
<feature type="region of interest" description="Disordered" evidence="6">
    <location>
        <begin position="381"/>
        <end position="406"/>
    </location>
</feature>
<dbReference type="PROSITE" id="PS50909">
    <property type="entry name" value="GAT"/>
    <property type="match status" value="1"/>
</dbReference>
<dbReference type="InterPro" id="IPR002014">
    <property type="entry name" value="VHS_dom"/>
</dbReference>
<dbReference type="CDD" id="cd03561">
    <property type="entry name" value="VHS"/>
    <property type="match status" value="1"/>
</dbReference>
<dbReference type="InterPro" id="IPR038425">
    <property type="entry name" value="GAT_sf"/>
</dbReference>
<dbReference type="SUPFAM" id="SSF89009">
    <property type="entry name" value="GAT-like domain"/>
    <property type="match status" value="1"/>
</dbReference>
<evidence type="ECO:0000256" key="6">
    <source>
        <dbReference type="SAM" id="MobiDB-lite"/>
    </source>
</evidence>
<dbReference type="GO" id="GO:0043130">
    <property type="term" value="F:ubiquitin binding"/>
    <property type="evidence" value="ECO:0007669"/>
    <property type="project" value="InterPro"/>
</dbReference>
<dbReference type="Pfam" id="PF03127">
    <property type="entry name" value="GAT"/>
    <property type="match status" value="1"/>
</dbReference>
<dbReference type="GO" id="GO:0043328">
    <property type="term" value="P:protein transport to vacuole involved in ubiquitin-dependent protein catabolic process via the multivesicular body sorting pathway"/>
    <property type="evidence" value="ECO:0007669"/>
    <property type="project" value="InterPro"/>
</dbReference>
<feature type="compositionally biased region" description="Pro residues" evidence="6">
    <location>
        <begin position="304"/>
        <end position="317"/>
    </location>
</feature>
<dbReference type="AlphaFoldDB" id="A0A833R0R6"/>
<feature type="compositionally biased region" description="Polar residues" evidence="6">
    <location>
        <begin position="390"/>
        <end position="406"/>
    </location>
</feature>
<proteinExistence type="inferred from homology"/>
<keyword evidence="10" id="KW-1185">Reference proteome</keyword>
<feature type="domain" description="GAT" evidence="8">
    <location>
        <begin position="179"/>
        <end position="267"/>
    </location>
</feature>
<evidence type="ECO:0000256" key="4">
    <source>
        <dbReference type="ARBA" id="ARBA00022927"/>
    </source>
</evidence>
<dbReference type="EMBL" id="SWLB01000010">
    <property type="protein sequence ID" value="KAF3333129.1"/>
    <property type="molecule type" value="Genomic_DNA"/>
</dbReference>
<feature type="region of interest" description="Disordered" evidence="6">
    <location>
        <begin position="451"/>
        <end position="481"/>
    </location>
</feature>